<dbReference type="InterPro" id="IPR001128">
    <property type="entry name" value="Cyt_P450"/>
</dbReference>
<comment type="similarity">
    <text evidence="3 8">Belongs to the cytochrome P450 family.</text>
</comment>
<sequence>MYLLFLYVTLFSLSALALYRLFFHPLCRYPGPILAALTGWYEAYYDIVKRGGLVVEIERLHKLHGPVIRIGPNTLHFNYRQAYHDIYTYGSTLVKDQEFYSSMGAHVPQGSLSFCDPEAAKQRRGLLQPLFSRRAVMSLEYTIQQKIDQLLAMLNDNYNSSSKTVSMAVAYRALSTDIITSYCFAESSNILESPGLSHPILRGVEGILNKLWFQRHFPFSMTFVSIVPQTLVLWLLPEFEVYLDMKAKFKRQIDSFINNPEALSIAEHETVFYHLLEPKGQERPSQASLLDEAVVVVGAGSDTVGNACNIGTFYALKYPSIRQKLKEELEEFWVDKDLPMSYTALEKLPYLTAFIKEVLRFSMGVVHPLPRVVGPSTPKIGGLKLPSGTVVEMSIVFLHMNPDVFPDPYTFNPDRWLVEDTNQMMLDLAPFSKGPRICLGLKYISHPCLAWCELYLIFGNIIRRLDLKLLVTEETIDNFASDCRDYLVPRWEKEYRVFAQQ</sequence>
<keyword evidence="8" id="KW-0503">Monooxygenase</keyword>
<dbReference type="OrthoDB" id="1470350at2759"/>
<evidence type="ECO:0000256" key="4">
    <source>
        <dbReference type="ARBA" id="ARBA00022723"/>
    </source>
</evidence>
<evidence type="ECO:0000313" key="9">
    <source>
        <dbReference type="EMBL" id="KAF9071654.1"/>
    </source>
</evidence>
<dbReference type="GO" id="GO:0004497">
    <property type="term" value="F:monooxygenase activity"/>
    <property type="evidence" value="ECO:0007669"/>
    <property type="project" value="UniProtKB-KW"/>
</dbReference>
<dbReference type="InterPro" id="IPR050121">
    <property type="entry name" value="Cytochrome_P450_monoxygenase"/>
</dbReference>
<dbReference type="PANTHER" id="PTHR24305:SF157">
    <property type="entry name" value="N-ACETYLTRYPTOPHAN 6-HYDROXYLASE IVOC-RELATED"/>
    <property type="match status" value="1"/>
</dbReference>
<dbReference type="GO" id="GO:0005506">
    <property type="term" value="F:iron ion binding"/>
    <property type="evidence" value="ECO:0007669"/>
    <property type="project" value="InterPro"/>
</dbReference>
<evidence type="ECO:0000256" key="5">
    <source>
        <dbReference type="ARBA" id="ARBA00023002"/>
    </source>
</evidence>
<organism evidence="9 10">
    <name type="scientific">Rhodocollybia butyracea</name>
    <dbReference type="NCBI Taxonomy" id="206335"/>
    <lineage>
        <taxon>Eukaryota</taxon>
        <taxon>Fungi</taxon>
        <taxon>Dikarya</taxon>
        <taxon>Basidiomycota</taxon>
        <taxon>Agaricomycotina</taxon>
        <taxon>Agaricomycetes</taxon>
        <taxon>Agaricomycetidae</taxon>
        <taxon>Agaricales</taxon>
        <taxon>Marasmiineae</taxon>
        <taxon>Omphalotaceae</taxon>
        <taxon>Rhodocollybia</taxon>
    </lineage>
</organism>
<comment type="caution">
    <text evidence="9">The sequence shown here is derived from an EMBL/GenBank/DDBJ whole genome shotgun (WGS) entry which is preliminary data.</text>
</comment>
<comment type="cofactor">
    <cofactor evidence="1 7">
        <name>heme</name>
        <dbReference type="ChEBI" id="CHEBI:30413"/>
    </cofactor>
</comment>
<evidence type="ECO:0000313" key="10">
    <source>
        <dbReference type="Proteomes" id="UP000772434"/>
    </source>
</evidence>
<keyword evidence="5 8" id="KW-0560">Oxidoreductase</keyword>
<dbReference type="EMBL" id="JADNRY010000030">
    <property type="protein sequence ID" value="KAF9071654.1"/>
    <property type="molecule type" value="Genomic_DNA"/>
</dbReference>
<dbReference type="CDD" id="cd11062">
    <property type="entry name" value="CYP58-like"/>
    <property type="match status" value="1"/>
</dbReference>
<evidence type="ECO:0000256" key="3">
    <source>
        <dbReference type="ARBA" id="ARBA00010617"/>
    </source>
</evidence>
<dbReference type="PRINTS" id="PR00463">
    <property type="entry name" value="EP450I"/>
</dbReference>
<keyword evidence="7 8" id="KW-0349">Heme</keyword>
<reference evidence="9" key="1">
    <citation type="submission" date="2020-11" db="EMBL/GenBank/DDBJ databases">
        <authorList>
            <consortium name="DOE Joint Genome Institute"/>
            <person name="Ahrendt S."/>
            <person name="Riley R."/>
            <person name="Andreopoulos W."/>
            <person name="Labutti K."/>
            <person name="Pangilinan J."/>
            <person name="Ruiz-Duenas F.J."/>
            <person name="Barrasa J.M."/>
            <person name="Sanchez-Garcia M."/>
            <person name="Camarero S."/>
            <person name="Miyauchi S."/>
            <person name="Serrano A."/>
            <person name="Linde D."/>
            <person name="Babiker R."/>
            <person name="Drula E."/>
            <person name="Ayuso-Fernandez I."/>
            <person name="Pacheco R."/>
            <person name="Padilla G."/>
            <person name="Ferreira P."/>
            <person name="Barriuso J."/>
            <person name="Kellner H."/>
            <person name="Castanera R."/>
            <person name="Alfaro M."/>
            <person name="Ramirez L."/>
            <person name="Pisabarro A.G."/>
            <person name="Kuo A."/>
            <person name="Tritt A."/>
            <person name="Lipzen A."/>
            <person name="He G."/>
            <person name="Yan M."/>
            <person name="Ng V."/>
            <person name="Cullen D."/>
            <person name="Martin F."/>
            <person name="Rosso M.-N."/>
            <person name="Henrissat B."/>
            <person name="Hibbett D."/>
            <person name="Martinez A.T."/>
            <person name="Grigoriev I.V."/>
        </authorList>
    </citation>
    <scope>NUCLEOTIDE SEQUENCE</scope>
    <source>
        <strain evidence="9">AH 40177</strain>
    </source>
</reference>
<dbReference type="Gene3D" id="1.10.630.10">
    <property type="entry name" value="Cytochrome P450"/>
    <property type="match status" value="1"/>
</dbReference>
<evidence type="ECO:0000256" key="1">
    <source>
        <dbReference type="ARBA" id="ARBA00001971"/>
    </source>
</evidence>
<protein>
    <submittedName>
        <fullName evidence="9">Cytochrome P450</fullName>
    </submittedName>
</protein>
<accession>A0A9P5PSS7</accession>
<dbReference type="PROSITE" id="PS00086">
    <property type="entry name" value="CYTOCHROME_P450"/>
    <property type="match status" value="1"/>
</dbReference>
<dbReference type="PANTHER" id="PTHR24305">
    <property type="entry name" value="CYTOCHROME P450"/>
    <property type="match status" value="1"/>
</dbReference>
<keyword evidence="4 7" id="KW-0479">Metal-binding</keyword>
<dbReference type="InterPro" id="IPR017972">
    <property type="entry name" value="Cyt_P450_CS"/>
</dbReference>
<dbReference type="AlphaFoldDB" id="A0A9P5PSS7"/>
<evidence type="ECO:0000256" key="7">
    <source>
        <dbReference type="PIRSR" id="PIRSR602401-1"/>
    </source>
</evidence>
<dbReference type="GO" id="GO:0020037">
    <property type="term" value="F:heme binding"/>
    <property type="evidence" value="ECO:0007669"/>
    <property type="project" value="InterPro"/>
</dbReference>
<gene>
    <name evidence="9" type="ORF">BDP27DRAFT_1321677</name>
</gene>
<feature type="binding site" description="axial binding residue" evidence="7">
    <location>
        <position position="438"/>
    </location>
    <ligand>
        <name>heme</name>
        <dbReference type="ChEBI" id="CHEBI:30413"/>
    </ligand>
    <ligandPart>
        <name>Fe</name>
        <dbReference type="ChEBI" id="CHEBI:18248"/>
    </ligandPart>
</feature>
<keyword evidence="10" id="KW-1185">Reference proteome</keyword>
<dbReference type="Pfam" id="PF00067">
    <property type="entry name" value="p450"/>
    <property type="match status" value="1"/>
</dbReference>
<dbReference type="GO" id="GO:0016705">
    <property type="term" value="F:oxidoreductase activity, acting on paired donors, with incorporation or reduction of molecular oxygen"/>
    <property type="evidence" value="ECO:0007669"/>
    <property type="project" value="InterPro"/>
</dbReference>
<dbReference type="SUPFAM" id="SSF48264">
    <property type="entry name" value="Cytochrome P450"/>
    <property type="match status" value="1"/>
</dbReference>
<proteinExistence type="inferred from homology"/>
<dbReference type="Proteomes" id="UP000772434">
    <property type="component" value="Unassembled WGS sequence"/>
</dbReference>
<keyword evidence="6 7" id="KW-0408">Iron</keyword>
<evidence type="ECO:0000256" key="2">
    <source>
        <dbReference type="ARBA" id="ARBA00005179"/>
    </source>
</evidence>
<evidence type="ECO:0000256" key="8">
    <source>
        <dbReference type="RuleBase" id="RU000461"/>
    </source>
</evidence>
<evidence type="ECO:0000256" key="6">
    <source>
        <dbReference type="ARBA" id="ARBA00023004"/>
    </source>
</evidence>
<comment type="pathway">
    <text evidence="2">Secondary metabolite biosynthesis.</text>
</comment>
<dbReference type="InterPro" id="IPR036396">
    <property type="entry name" value="Cyt_P450_sf"/>
</dbReference>
<name>A0A9P5PSS7_9AGAR</name>
<dbReference type="InterPro" id="IPR002401">
    <property type="entry name" value="Cyt_P450_E_grp-I"/>
</dbReference>